<keyword evidence="3" id="KW-1185">Reference proteome</keyword>
<dbReference type="EMBL" id="CP002831">
    <property type="protein sequence ID" value="AFC26589.1"/>
    <property type="molecule type" value="Genomic_DNA"/>
</dbReference>
<evidence type="ECO:0000313" key="2">
    <source>
        <dbReference type="EMBL" id="AFC26589.1"/>
    </source>
</evidence>
<dbReference type="STRING" id="984262.SGRA_3873"/>
<dbReference type="Proteomes" id="UP000007519">
    <property type="component" value="Chromosome"/>
</dbReference>
<name>H6L629_SAPGL</name>
<feature type="compositionally biased region" description="Basic residues" evidence="1">
    <location>
        <begin position="37"/>
        <end position="53"/>
    </location>
</feature>
<sequence length="70" mass="7676">MAQRCGAGGRRPDRAKRALAKFCEGPSEQRAPQHSGGRPKLKGGRGPQKRNNLKTKDCISFLMIKAAEKQ</sequence>
<organism evidence="2 3">
    <name type="scientific">Saprospira grandis (strain Lewin)</name>
    <dbReference type="NCBI Taxonomy" id="984262"/>
    <lineage>
        <taxon>Bacteria</taxon>
        <taxon>Pseudomonadati</taxon>
        <taxon>Bacteroidota</taxon>
        <taxon>Saprospiria</taxon>
        <taxon>Saprospirales</taxon>
        <taxon>Saprospiraceae</taxon>
        <taxon>Saprospira</taxon>
    </lineage>
</organism>
<dbReference type="AlphaFoldDB" id="H6L629"/>
<reference evidence="2 3" key="1">
    <citation type="journal article" date="2012" name="Stand. Genomic Sci.">
        <title>Complete genome sequencing and analysis of Saprospira grandis str. Lewin, a predatory marine bacterium.</title>
        <authorList>
            <person name="Saw J.H."/>
            <person name="Yuryev A."/>
            <person name="Kanbe M."/>
            <person name="Hou S."/>
            <person name="Young A.G."/>
            <person name="Aizawa S."/>
            <person name="Alam M."/>
        </authorList>
    </citation>
    <scope>NUCLEOTIDE SEQUENCE [LARGE SCALE GENOMIC DNA]</scope>
    <source>
        <strain evidence="2 3">Lewin</strain>
    </source>
</reference>
<proteinExistence type="predicted"/>
<feature type="region of interest" description="Disordered" evidence="1">
    <location>
        <begin position="23"/>
        <end position="55"/>
    </location>
</feature>
<gene>
    <name evidence="2" type="ordered locus">SGRA_3873</name>
</gene>
<dbReference type="HOGENOM" id="CLU_202613_1_0_10"/>
<protein>
    <submittedName>
        <fullName evidence="2">Uncharacterized protein</fullName>
    </submittedName>
</protein>
<evidence type="ECO:0000256" key="1">
    <source>
        <dbReference type="SAM" id="MobiDB-lite"/>
    </source>
</evidence>
<dbReference type="KEGG" id="sgn:SGRA_3873"/>
<accession>H6L629</accession>
<evidence type="ECO:0000313" key="3">
    <source>
        <dbReference type="Proteomes" id="UP000007519"/>
    </source>
</evidence>